<proteinExistence type="predicted"/>
<dbReference type="EMBL" id="JAGIOI010000001">
    <property type="protein sequence ID" value="MBP2413152.1"/>
    <property type="molecule type" value="Genomic_DNA"/>
</dbReference>
<organism evidence="2 3">
    <name type="scientific">Arthrobacter stackebrandtii</name>
    <dbReference type="NCBI Taxonomy" id="272161"/>
    <lineage>
        <taxon>Bacteria</taxon>
        <taxon>Bacillati</taxon>
        <taxon>Actinomycetota</taxon>
        <taxon>Actinomycetes</taxon>
        <taxon>Micrococcales</taxon>
        <taxon>Micrococcaceae</taxon>
        <taxon>Arthrobacter</taxon>
    </lineage>
</organism>
<feature type="compositionally biased region" description="Gly residues" evidence="1">
    <location>
        <begin position="173"/>
        <end position="184"/>
    </location>
</feature>
<keyword evidence="3" id="KW-1185">Reference proteome</keyword>
<reference evidence="2 3" key="1">
    <citation type="submission" date="2021-03" db="EMBL/GenBank/DDBJ databases">
        <title>Sequencing the genomes of 1000 actinobacteria strains.</title>
        <authorList>
            <person name="Klenk H.-P."/>
        </authorList>
    </citation>
    <scope>NUCLEOTIDE SEQUENCE [LARGE SCALE GENOMIC DNA]</scope>
    <source>
        <strain evidence="2 3">DSM 16005</strain>
    </source>
</reference>
<dbReference type="RefSeq" id="WP_209680199.1">
    <property type="nucleotide sequence ID" value="NZ_JAGIOI010000001.1"/>
</dbReference>
<feature type="region of interest" description="Disordered" evidence="1">
    <location>
        <begin position="162"/>
        <end position="184"/>
    </location>
</feature>
<evidence type="ECO:0000313" key="3">
    <source>
        <dbReference type="Proteomes" id="UP000711614"/>
    </source>
</evidence>
<dbReference type="Pfam" id="PF21813">
    <property type="entry name" value="DUF6882"/>
    <property type="match status" value="1"/>
</dbReference>
<evidence type="ECO:0000256" key="1">
    <source>
        <dbReference type="SAM" id="MobiDB-lite"/>
    </source>
</evidence>
<gene>
    <name evidence="2" type="ORF">JOF48_001951</name>
</gene>
<accession>A0ABS4YWI5</accession>
<evidence type="ECO:0000313" key="2">
    <source>
        <dbReference type="EMBL" id="MBP2413152.1"/>
    </source>
</evidence>
<sequence length="184" mass="19711">MGIFAPRKKATPEAYIAASVEAMAEVQQIHMNTWGMNRADCRWDVDMNLGKVSFMFPDKLVTADIQVVGTLFDGTFMWGWDHPSVPAPLRFDALAAREWGAQNSLPQYTQLQVPADMDAAWEFTAVAARQGNAAGTYSGQAGTARVFLTFGKLTMTSLSAAAVPGAGSRGPVRIGGPGTAGRNR</sequence>
<comment type="caution">
    <text evidence="2">The sequence shown here is derived from an EMBL/GenBank/DDBJ whole genome shotgun (WGS) entry which is preliminary data.</text>
</comment>
<name>A0ABS4YWI5_9MICC</name>
<dbReference type="Proteomes" id="UP000711614">
    <property type="component" value="Unassembled WGS sequence"/>
</dbReference>
<dbReference type="InterPro" id="IPR049249">
    <property type="entry name" value="DUF6882"/>
</dbReference>
<protein>
    <submittedName>
        <fullName evidence="2">Uncharacterized protein</fullName>
    </submittedName>
</protein>